<dbReference type="EMBL" id="BMAW01023919">
    <property type="protein sequence ID" value="GFT85485.1"/>
    <property type="molecule type" value="Genomic_DNA"/>
</dbReference>
<proteinExistence type="predicted"/>
<name>A0A8X6PX42_NEPPI</name>
<evidence type="ECO:0000313" key="1">
    <source>
        <dbReference type="EMBL" id="GFT85485.1"/>
    </source>
</evidence>
<reference evidence="1" key="1">
    <citation type="submission" date="2020-08" db="EMBL/GenBank/DDBJ databases">
        <title>Multicomponent nature underlies the extraordinary mechanical properties of spider dragline silk.</title>
        <authorList>
            <person name="Kono N."/>
            <person name="Nakamura H."/>
            <person name="Mori M."/>
            <person name="Yoshida Y."/>
            <person name="Ohtoshi R."/>
            <person name="Malay A.D."/>
            <person name="Moran D.A.P."/>
            <person name="Tomita M."/>
            <person name="Numata K."/>
            <person name="Arakawa K."/>
        </authorList>
    </citation>
    <scope>NUCLEOTIDE SEQUENCE</scope>
</reference>
<protein>
    <submittedName>
        <fullName evidence="1">Uncharacterized protein</fullName>
    </submittedName>
</protein>
<gene>
    <name evidence="1" type="ORF">NPIL_478001</name>
</gene>
<keyword evidence="2" id="KW-1185">Reference proteome</keyword>
<dbReference type="Proteomes" id="UP000887013">
    <property type="component" value="Unassembled WGS sequence"/>
</dbReference>
<organism evidence="1 2">
    <name type="scientific">Nephila pilipes</name>
    <name type="common">Giant wood spider</name>
    <name type="synonym">Nephila maculata</name>
    <dbReference type="NCBI Taxonomy" id="299642"/>
    <lineage>
        <taxon>Eukaryota</taxon>
        <taxon>Metazoa</taxon>
        <taxon>Ecdysozoa</taxon>
        <taxon>Arthropoda</taxon>
        <taxon>Chelicerata</taxon>
        <taxon>Arachnida</taxon>
        <taxon>Araneae</taxon>
        <taxon>Araneomorphae</taxon>
        <taxon>Entelegynae</taxon>
        <taxon>Araneoidea</taxon>
        <taxon>Nephilidae</taxon>
        <taxon>Nephila</taxon>
    </lineage>
</organism>
<evidence type="ECO:0000313" key="2">
    <source>
        <dbReference type="Proteomes" id="UP000887013"/>
    </source>
</evidence>
<dbReference type="AlphaFoldDB" id="A0A8X6PX42"/>
<sequence length="122" mass="14034">MEKKGPRPWLEKDGCGVMYSFDLLQIKTDSRCLHSHFGENRRKIRRLTPQQFVRGCFVCFLDGFQVGRIINKNKESKVFLCGGLSLGAEDHRFVSSTSRFCLWMREFIEMFGGSFATVLSPS</sequence>
<comment type="caution">
    <text evidence="1">The sequence shown here is derived from an EMBL/GenBank/DDBJ whole genome shotgun (WGS) entry which is preliminary data.</text>
</comment>
<accession>A0A8X6PX42</accession>